<gene>
    <name evidence="2" type="ORF">N7G274_007318</name>
</gene>
<sequence>MKWTLLAVVGILGVATATPAPAPTCSPSYYNTCPTKTLNIVANFDDLEDGYQFTKPYDHLSWFRLTVRARGGGAHRRGLIPHTKPNYAVAGPYPELYHTAPYFNISGTKTTSFDFTSFYAGCIVANQNRTGYAATNCQFTVDCLVGQRHQGPYLYTYTPSSATAAPMTEYGPGFTYCYQADFSLYTSGAGPANTLLVIDSVNYTIREGETFLRRRGFGFVDEAVS</sequence>
<proteinExistence type="predicted"/>
<organism evidence="2 3">
    <name type="scientific">Stereocaulon virgatum</name>
    <dbReference type="NCBI Taxonomy" id="373712"/>
    <lineage>
        <taxon>Eukaryota</taxon>
        <taxon>Fungi</taxon>
        <taxon>Dikarya</taxon>
        <taxon>Ascomycota</taxon>
        <taxon>Pezizomycotina</taxon>
        <taxon>Lecanoromycetes</taxon>
        <taxon>OSLEUM clade</taxon>
        <taxon>Lecanoromycetidae</taxon>
        <taxon>Lecanorales</taxon>
        <taxon>Lecanorineae</taxon>
        <taxon>Stereocaulaceae</taxon>
        <taxon>Stereocaulon</taxon>
    </lineage>
</organism>
<accession>A0ABR4A4B5</accession>
<dbReference type="Proteomes" id="UP001590950">
    <property type="component" value="Unassembled WGS sequence"/>
</dbReference>
<protein>
    <submittedName>
        <fullName evidence="2">Uncharacterized protein</fullName>
    </submittedName>
</protein>
<comment type="caution">
    <text evidence="2">The sequence shown here is derived from an EMBL/GenBank/DDBJ whole genome shotgun (WGS) entry which is preliminary data.</text>
</comment>
<feature type="signal peptide" evidence="1">
    <location>
        <begin position="1"/>
        <end position="17"/>
    </location>
</feature>
<name>A0ABR4A4B5_9LECA</name>
<keyword evidence="3" id="KW-1185">Reference proteome</keyword>
<feature type="chain" id="PRO_5047443952" evidence="1">
    <location>
        <begin position="18"/>
        <end position="225"/>
    </location>
</feature>
<evidence type="ECO:0000313" key="2">
    <source>
        <dbReference type="EMBL" id="KAL2039915.1"/>
    </source>
</evidence>
<evidence type="ECO:0000313" key="3">
    <source>
        <dbReference type="Proteomes" id="UP001590950"/>
    </source>
</evidence>
<dbReference type="EMBL" id="JBEFKJ010000023">
    <property type="protein sequence ID" value="KAL2039915.1"/>
    <property type="molecule type" value="Genomic_DNA"/>
</dbReference>
<evidence type="ECO:0000256" key="1">
    <source>
        <dbReference type="SAM" id="SignalP"/>
    </source>
</evidence>
<reference evidence="2 3" key="1">
    <citation type="submission" date="2024-09" db="EMBL/GenBank/DDBJ databases">
        <title>Rethinking Asexuality: The Enigmatic Case of Functional Sexual Genes in Lepraria (Stereocaulaceae).</title>
        <authorList>
            <person name="Doellman M."/>
            <person name="Sun Y."/>
            <person name="Barcenas-Pena A."/>
            <person name="Lumbsch H.T."/>
            <person name="Grewe F."/>
        </authorList>
    </citation>
    <scope>NUCLEOTIDE SEQUENCE [LARGE SCALE GENOMIC DNA]</scope>
    <source>
        <strain evidence="2 3">Mercado 3170</strain>
    </source>
</reference>
<keyword evidence="1" id="KW-0732">Signal</keyword>